<evidence type="ECO:0000313" key="11">
    <source>
        <dbReference type="EMBL" id="MEM0515105.1"/>
    </source>
</evidence>
<comment type="similarity">
    <text evidence="2">Belongs to the GSP N family.</text>
</comment>
<evidence type="ECO:0000256" key="5">
    <source>
        <dbReference type="ARBA" id="ARBA00022475"/>
    </source>
</evidence>
<dbReference type="InterPro" id="IPR022792">
    <property type="entry name" value="T2SS_protein-GspN"/>
</dbReference>
<evidence type="ECO:0000256" key="1">
    <source>
        <dbReference type="ARBA" id="ARBA00004533"/>
    </source>
</evidence>
<dbReference type="RefSeq" id="WP_342677468.1">
    <property type="nucleotide sequence ID" value="NZ_JBCGCU010000005.1"/>
</dbReference>
<name>A0ABU9MYK3_9GAMM</name>
<evidence type="ECO:0000256" key="2">
    <source>
        <dbReference type="ARBA" id="ARBA00007208"/>
    </source>
</evidence>
<protein>
    <recommendedName>
        <fullName evidence="3">Type II secretion system protein N</fullName>
    </recommendedName>
    <alternativeName>
        <fullName evidence="10">General secretion pathway protein N</fullName>
    </alternativeName>
</protein>
<evidence type="ECO:0000256" key="6">
    <source>
        <dbReference type="ARBA" id="ARBA00022519"/>
    </source>
</evidence>
<proteinExistence type="inferred from homology"/>
<keyword evidence="7" id="KW-0812">Transmembrane</keyword>
<dbReference type="Pfam" id="PF01203">
    <property type="entry name" value="T2SSN"/>
    <property type="match status" value="1"/>
</dbReference>
<evidence type="ECO:0000313" key="12">
    <source>
        <dbReference type="Proteomes" id="UP001447008"/>
    </source>
</evidence>
<evidence type="ECO:0000256" key="10">
    <source>
        <dbReference type="ARBA" id="ARBA00030772"/>
    </source>
</evidence>
<dbReference type="Proteomes" id="UP001447008">
    <property type="component" value="Unassembled WGS sequence"/>
</dbReference>
<keyword evidence="9" id="KW-0472">Membrane</keyword>
<gene>
    <name evidence="11" type="ORF">WCN91_06640</name>
</gene>
<evidence type="ECO:0000256" key="3">
    <source>
        <dbReference type="ARBA" id="ARBA00021563"/>
    </source>
</evidence>
<evidence type="ECO:0000256" key="9">
    <source>
        <dbReference type="ARBA" id="ARBA00023136"/>
    </source>
</evidence>
<comment type="subcellular location">
    <subcellularLocation>
        <location evidence="1">Cell inner membrane</location>
    </subcellularLocation>
</comment>
<keyword evidence="8" id="KW-0653">Protein transport</keyword>
<keyword evidence="12" id="KW-1185">Reference proteome</keyword>
<evidence type="ECO:0000256" key="4">
    <source>
        <dbReference type="ARBA" id="ARBA00022448"/>
    </source>
</evidence>
<organism evidence="11 12">
    <name type="scientific">Pseudoalteromonas qingdaonensis</name>
    <dbReference type="NCBI Taxonomy" id="3131913"/>
    <lineage>
        <taxon>Bacteria</taxon>
        <taxon>Pseudomonadati</taxon>
        <taxon>Pseudomonadota</taxon>
        <taxon>Gammaproteobacteria</taxon>
        <taxon>Alteromonadales</taxon>
        <taxon>Pseudoalteromonadaceae</taxon>
        <taxon>Pseudoalteromonas</taxon>
    </lineage>
</organism>
<keyword evidence="4" id="KW-0813">Transport</keyword>
<accession>A0ABU9MYK3</accession>
<dbReference type="EMBL" id="JBCGCU010000005">
    <property type="protein sequence ID" value="MEM0515105.1"/>
    <property type="molecule type" value="Genomic_DNA"/>
</dbReference>
<keyword evidence="5" id="KW-1003">Cell membrane</keyword>
<reference evidence="11 12" key="1">
    <citation type="submission" date="2024-03" db="EMBL/GenBank/DDBJ databases">
        <title>Pseudoalteromonas qingdaonensis sp. nov., isolated from the intestines of marine benthic organisms.</title>
        <authorList>
            <person name="Lin X."/>
            <person name="Fang S."/>
            <person name="Hu X."/>
        </authorList>
    </citation>
    <scope>NUCLEOTIDE SEQUENCE [LARGE SCALE GENOMIC DNA]</scope>
    <source>
        <strain evidence="11 12">YIC-827</strain>
    </source>
</reference>
<evidence type="ECO:0000256" key="7">
    <source>
        <dbReference type="ARBA" id="ARBA00022692"/>
    </source>
</evidence>
<evidence type="ECO:0000256" key="8">
    <source>
        <dbReference type="ARBA" id="ARBA00022927"/>
    </source>
</evidence>
<keyword evidence="6" id="KW-0997">Cell inner membrane</keyword>
<comment type="caution">
    <text evidence="11">The sequence shown here is derived from an EMBL/GenBank/DDBJ whole genome shotgun (WGS) entry which is preliminary data.</text>
</comment>
<sequence length="254" mass="27642">MSVKKISGLAVVFVVFLLVFAIALLPASVALQWVKKDLPPGLQLGPATGTIWQGQVHGVRYQGQYVSQAKWQVQPLALLQAKLNTDLVLGNKRNTSEISAQGQLVYGLFSKELELRDTQARLSLEQVLQRVRLPIPTEAKGRVFVELDNYQLGEPHCQALAGTISSADISVKGRNGWFSIGELEGELGCVNGAAKVTVTKENRLGLQVDAGFDDRGQFSVKGFIKPDASLPKDVHDAVQFLGSQGADGRYRINF</sequence>